<organism evidence="2 3">
    <name type="scientific">Prorocentrum cordatum</name>
    <dbReference type="NCBI Taxonomy" id="2364126"/>
    <lineage>
        <taxon>Eukaryota</taxon>
        <taxon>Sar</taxon>
        <taxon>Alveolata</taxon>
        <taxon>Dinophyceae</taxon>
        <taxon>Prorocentrales</taxon>
        <taxon>Prorocentraceae</taxon>
        <taxon>Prorocentrum</taxon>
    </lineage>
</organism>
<sequence length="164" mass="16219">MAPTAASRGAALAALAAIACGLVGCGDWSPQNWFGGSGEDAKTVCEADPTQACKCILGAHVFSDIEGCSPDACDSPAAGLKELIDGCAEKAKSKEAQCEEITNLMQCATETGCTGPVLTASCQHIVLQHPDCPVDCGGAAPRAGGLGLATAVAALLAAKSGLEA</sequence>
<proteinExistence type="predicted"/>
<accession>A0ABN9WZR2</accession>
<feature type="chain" id="PRO_5047278966" evidence="1">
    <location>
        <begin position="26"/>
        <end position="164"/>
    </location>
</feature>
<gene>
    <name evidence="2" type="ORF">PCOR1329_LOCUS70870</name>
</gene>
<evidence type="ECO:0000313" key="2">
    <source>
        <dbReference type="EMBL" id="CAK0890765.1"/>
    </source>
</evidence>
<dbReference type="Proteomes" id="UP001189429">
    <property type="component" value="Unassembled WGS sequence"/>
</dbReference>
<comment type="caution">
    <text evidence="2">The sequence shown here is derived from an EMBL/GenBank/DDBJ whole genome shotgun (WGS) entry which is preliminary data.</text>
</comment>
<name>A0ABN9WZR2_9DINO</name>
<reference evidence="2" key="1">
    <citation type="submission" date="2023-10" db="EMBL/GenBank/DDBJ databases">
        <authorList>
            <person name="Chen Y."/>
            <person name="Shah S."/>
            <person name="Dougan E. K."/>
            <person name="Thang M."/>
            <person name="Chan C."/>
        </authorList>
    </citation>
    <scope>NUCLEOTIDE SEQUENCE [LARGE SCALE GENOMIC DNA]</scope>
</reference>
<dbReference type="EMBL" id="CAUYUJ010019390">
    <property type="protein sequence ID" value="CAK0890765.1"/>
    <property type="molecule type" value="Genomic_DNA"/>
</dbReference>
<evidence type="ECO:0000256" key="1">
    <source>
        <dbReference type="SAM" id="SignalP"/>
    </source>
</evidence>
<evidence type="ECO:0000313" key="3">
    <source>
        <dbReference type="Proteomes" id="UP001189429"/>
    </source>
</evidence>
<keyword evidence="3" id="KW-1185">Reference proteome</keyword>
<feature type="signal peptide" evidence="1">
    <location>
        <begin position="1"/>
        <end position="25"/>
    </location>
</feature>
<keyword evidence="1" id="KW-0732">Signal</keyword>
<protein>
    <submittedName>
        <fullName evidence="2">Uncharacterized protein</fullName>
    </submittedName>
</protein>